<dbReference type="PANTHER" id="PTHR24020">
    <property type="entry name" value="COLLAGEN ALPHA"/>
    <property type="match status" value="1"/>
</dbReference>
<feature type="domain" description="VWFA" evidence="2">
    <location>
        <begin position="242"/>
        <end position="416"/>
    </location>
</feature>
<sequence length="610" mass="67084">MEYSSRNLLLAFLSMFLLQLRMTTAFGPDDFPFENGQNCRDAKVDLVLVLDSSGSVERTFENYKAVARHIVQLLPIGYDRTLMSILQYSKEAHVLLPFSADQRSEQLNEIVEQIQFLGSITATAEAVQMGLAQFGCGTRSDASKVFILITDGNSNNKWPDVVNAANALQSSGATVAVVAFGDSIYWPEIDLYAGSSTNAYTEQNVEHLYGLLMDLTGRVCEEQVTGLIISENGQNCRDAKVDLVLVLDSSGSVERTFENYKAVARHIVQLLPIGYDRTLMSILQYSKEAHVLLPFSADQRSEQLNEIVEQIQFLGSITATAEAVQMGLAQFGCGTRSDASKVFILITDGNSNNKWPDVVNAANALQSSGATVAVVAFGDSIYWPEIDLYAGSSTNAYTEQNVEHLYGLLMDLTGRVCEEQVTEHCSQQADIVIVVDSSQSVEEQFEQYKAEALKLVRSLDVGINSTLCSIVQYGQHATVILPFSEHQSKEVVIASLQNLKHLGGTTHTADAIQLALHQLKLNGRRRSKKLFLLMTDGNSADSWNTVLLTADHLHASIDHLTIVAFGSDLGYNELQAYGKQTATILYSKDTGTLNSQMAEHLQCDRFQLLL</sequence>
<gene>
    <name evidence="3" type="primary">Col6a5</name>
    <name evidence="3" type="ORF">T4B_12619</name>
</gene>
<feature type="chain" id="PRO_5006880313" evidence="1">
    <location>
        <begin position="26"/>
        <end position="610"/>
    </location>
</feature>
<dbReference type="InterPro" id="IPR002035">
    <property type="entry name" value="VWF_A"/>
</dbReference>
<name>A0A0V1J5N6_TRIPS</name>
<dbReference type="Pfam" id="PF00092">
    <property type="entry name" value="VWA"/>
    <property type="match status" value="3"/>
</dbReference>
<keyword evidence="1" id="KW-0732">Signal</keyword>
<evidence type="ECO:0000313" key="3">
    <source>
        <dbReference type="EMBL" id="KRZ30282.1"/>
    </source>
</evidence>
<dbReference type="PANTHER" id="PTHR24020:SF84">
    <property type="entry name" value="VWFA DOMAIN-CONTAINING PROTEIN"/>
    <property type="match status" value="1"/>
</dbReference>
<feature type="domain" description="VWFA" evidence="2">
    <location>
        <begin position="430"/>
        <end position="601"/>
    </location>
</feature>
<feature type="signal peptide" evidence="1">
    <location>
        <begin position="1"/>
        <end position="25"/>
    </location>
</feature>
<dbReference type="CDD" id="cd01450">
    <property type="entry name" value="vWFA_subfamily_ECM"/>
    <property type="match status" value="3"/>
</dbReference>
<dbReference type="GO" id="GO:0005581">
    <property type="term" value="C:collagen trimer"/>
    <property type="evidence" value="ECO:0007669"/>
    <property type="project" value="UniProtKB-KW"/>
</dbReference>
<protein>
    <submittedName>
        <fullName evidence="3">Collagen alpha-5(VI) chain</fullName>
    </submittedName>
</protein>
<evidence type="ECO:0000259" key="2">
    <source>
        <dbReference type="PROSITE" id="PS50234"/>
    </source>
</evidence>
<dbReference type="Gene3D" id="3.40.50.410">
    <property type="entry name" value="von Willebrand factor, type A domain"/>
    <property type="match status" value="3"/>
</dbReference>
<proteinExistence type="predicted"/>
<keyword evidence="3" id="KW-0176">Collagen</keyword>
<keyword evidence="4" id="KW-1185">Reference proteome</keyword>
<feature type="domain" description="VWFA" evidence="2">
    <location>
        <begin position="45"/>
        <end position="219"/>
    </location>
</feature>
<dbReference type="PROSITE" id="PS50234">
    <property type="entry name" value="VWFA"/>
    <property type="match status" value="3"/>
</dbReference>
<evidence type="ECO:0000256" key="1">
    <source>
        <dbReference type="SAM" id="SignalP"/>
    </source>
</evidence>
<dbReference type="AlphaFoldDB" id="A0A0V1J5N6"/>
<dbReference type="SUPFAM" id="SSF53300">
    <property type="entry name" value="vWA-like"/>
    <property type="match status" value="3"/>
</dbReference>
<dbReference type="InterPro" id="IPR036465">
    <property type="entry name" value="vWFA_dom_sf"/>
</dbReference>
<evidence type="ECO:0000313" key="4">
    <source>
        <dbReference type="Proteomes" id="UP000054805"/>
    </source>
</evidence>
<accession>A0A0V1J5N6</accession>
<organism evidence="3 4">
    <name type="scientific">Trichinella pseudospiralis</name>
    <name type="common">Parasitic roundworm</name>
    <dbReference type="NCBI Taxonomy" id="6337"/>
    <lineage>
        <taxon>Eukaryota</taxon>
        <taxon>Metazoa</taxon>
        <taxon>Ecdysozoa</taxon>
        <taxon>Nematoda</taxon>
        <taxon>Enoplea</taxon>
        <taxon>Dorylaimia</taxon>
        <taxon>Trichinellida</taxon>
        <taxon>Trichinellidae</taxon>
        <taxon>Trichinella</taxon>
    </lineage>
</organism>
<reference evidence="3 4" key="1">
    <citation type="submission" date="2015-01" db="EMBL/GenBank/DDBJ databases">
        <title>Evolution of Trichinella species and genotypes.</title>
        <authorList>
            <person name="Korhonen P.K."/>
            <person name="Edoardo P."/>
            <person name="Giuseppe L.R."/>
            <person name="Gasser R.B."/>
        </authorList>
    </citation>
    <scope>NUCLEOTIDE SEQUENCE [LARGE SCALE GENOMIC DNA]</scope>
    <source>
        <strain evidence="3">ISS588</strain>
    </source>
</reference>
<dbReference type="EMBL" id="JYDS01000036">
    <property type="protein sequence ID" value="KRZ30282.1"/>
    <property type="molecule type" value="Genomic_DNA"/>
</dbReference>
<dbReference type="SMART" id="SM00327">
    <property type="entry name" value="VWA"/>
    <property type="match status" value="3"/>
</dbReference>
<dbReference type="InterPro" id="IPR050525">
    <property type="entry name" value="ECM_Assembly_Org"/>
</dbReference>
<dbReference type="Proteomes" id="UP000054805">
    <property type="component" value="Unassembled WGS sequence"/>
</dbReference>
<comment type="caution">
    <text evidence="3">The sequence shown here is derived from an EMBL/GenBank/DDBJ whole genome shotgun (WGS) entry which is preliminary data.</text>
</comment>